<dbReference type="InterPro" id="IPR054613">
    <property type="entry name" value="Peptidase_S78_dom"/>
</dbReference>
<accession>A0A844HUG4</accession>
<evidence type="ECO:0000256" key="4">
    <source>
        <dbReference type="SAM" id="MobiDB-lite"/>
    </source>
</evidence>
<dbReference type="AlphaFoldDB" id="A0A844HUG4"/>
<dbReference type="EMBL" id="WMIG01000026">
    <property type="protein sequence ID" value="MTH62104.1"/>
    <property type="molecule type" value="Genomic_DNA"/>
</dbReference>
<feature type="region of interest" description="Disordered" evidence="4">
    <location>
        <begin position="204"/>
        <end position="253"/>
    </location>
</feature>
<dbReference type="RefSeq" id="WP_155042056.1">
    <property type="nucleotide sequence ID" value="NZ_WMIG01000026.1"/>
</dbReference>
<feature type="compositionally biased region" description="Basic and acidic residues" evidence="4">
    <location>
        <begin position="309"/>
        <end position="325"/>
    </location>
</feature>
<organism evidence="6 7">
    <name type="scientific">Paracoccus litorisediminis</name>
    <dbReference type="NCBI Taxonomy" id="2006130"/>
    <lineage>
        <taxon>Bacteria</taxon>
        <taxon>Pseudomonadati</taxon>
        <taxon>Pseudomonadota</taxon>
        <taxon>Alphaproteobacteria</taxon>
        <taxon>Rhodobacterales</taxon>
        <taxon>Paracoccaceae</taxon>
        <taxon>Paracoccus</taxon>
    </lineage>
</organism>
<evidence type="ECO:0000259" key="5">
    <source>
        <dbReference type="Pfam" id="PF04586"/>
    </source>
</evidence>
<evidence type="ECO:0000313" key="6">
    <source>
        <dbReference type="EMBL" id="MTH62104.1"/>
    </source>
</evidence>
<keyword evidence="3" id="KW-0378">Hydrolase</keyword>
<proteinExistence type="predicted"/>
<keyword evidence="1" id="KW-1188">Viral release from host cell</keyword>
<evidence type="ECO:0000313" key="7">
    <source>
        <dbReference type="Proteomes" id="UP000449846"/>
    </source>
</evidence>
<comment type="caution">
    <text evidence="6">The sequence shown here is derived from an EMBL/GenBank/DDBJ whole genome shotgun (WGS) entry which is preliminary data.</text>
</comment>
<gene>
    <name evidence="6" type="ORF">GL300_23175</name>
</gene>
<feature type="compositionally biased region" description="Low complexity" evidence="4">
    <location>
        <begin position="212"/>
        <end position="253"/>
    </location>
</feature>
<feature type="region of interest" description="Disordered" evidence="4">
    <location>
        <begin position="309"/>
        <end position="329"/>
    </location>
</feature>
<dbReference type="GO" id="GO:0006508">
    <property type="term" value="P:proteolysis"/>
    <property type="evidence" value="ECO:0007669"/>
    <property type="project" value="UniProtKB-KW"/>
</dbReference>
<evidence type="ECO:0000256" key="2">
    <source>
        <dbReference type="ARBA" id="ARBA00022670"/>
    </source>
</evidence>
<feature type="domain" description="Prohead serine protease" evidence="5">
    <location>
        <begin position="85"/>
        <end position="175"/>
    </location>
</feature>
<dbReference type="Pfam" id="PF04586">
    <property type="entry name" value="Peptidase_S78"/>
    <property type="match status" value="1"/>
</dbReference>
<reference evidence="6 7" key="1">
    <citation type="submission" date="2019-11" db="EMBL/GenBank/DDBJ databases">
        <authorList>
            <person name="Dong K."/>
        </authorList>
    </citation>
    <scope>NUCLEOTIDE SEQUENCE [LARGE SCALE GENOMIC DNA]</scope>
    <source>
        <strain evidence="6 7">NBRC 112902</strain>
    </source>
</reference>
<protein>
    <submittedName>
        <fullName evidence="6">Peptidase U35</fullName>
    </submittedName>
</protein>
<name>A0A844HUG4_9RHOB</name>
<keyword evidence="2" id="KW-0645">Protease</keyword>
<sequence>MPKDMMNLPVIGRAASVRPETVNLEARTVEVVWTTGAVVQRARWEGWDDRIEYDEELLVTPEAMRLERLNAGGPFLDSHRSWGLESVLGAVVPGSVRVADGKGYATIQLTGAADAADRVARILDGTVRNVSVGYLVHSYEITRKQGEREHWRAVDWEPMEISAVAIPADPGAQTRAAGATPEPLFPCAVIRRVAEIAAPAAAKEALMPNPNPAADDQNAARNNAEQLQERAAPGGQAPGAPEATPPAAGQEAEAIAQRAVAVERERVSTIGDLCRRHGLEGEFMSGLIARGVSVAAAREQILDHIAERDPLQGRAHEPARPRDDGSASAGYRAAVENALQHRAQPGVALTDAGRDFRGMTLMEIARQALERSGVSTRGMSKMEVAAAALGQRSVGYHTSGDFPTVLANLGNRTLRDAYDATPRTFIAWARRASLSDFRPTTRVQISNAPKLEKVLEGAEFQYGTFGEASTQYALATYGKVISFSRQMLINDDLGAFTRVAASFGARASQLEADLVYAILLNNGVMSDGTALFHANHGNLGTAAAIDEGSLTAAYTAYAKQTDIDGTAIDVSPEFILVPPGQRALEARKLLTATTPSTTSQVNTYAGRLSVVEERRLLPPTGAAPWFLAASNSMLDTVEYAYLDGNEGVFTETRNGFEVDGVEVKARLDFAASAIDHRGLYKNAGV</sequence>
<evidence type="ECO:0000256" key="3">
    <source>
        <dbReference type="ARBA" id="ARBA00022801"/>
    </source>
</evidence>
<dbReference type="OrthoDB" id="9806592at2"/>
<dbReference type="Proteomes" id="UP000449846">
    <property type="component" value="Unassembled WGS sequence"/>
</dbReference>
<dbReference type="Pfam" id="PF25209">
    <property type="entry name" value="Phage_capsid_4"/>
    <property type="match status" value="1"/>
</dbReference>
<evidence type="ECO:0000256" key="1">
    <source>
        <dbReference type="ARBA" id="ARBA00022612"/>
    </source>
</evidence>
<dbReference type="NCBIfam" id="NF045541">
    <property type="entry name" value="scaf_prot_MCP2"/>
    <property type="match status" value="1"/>
</dbReference>
<dbReference type="GO" id="GO:0008233">
    <property type="term" value="F:peptidase activity"/>
    <property type="evidence" value="ECO:0007669"/>
    <property type="project" value="UniProtKB-KW"/>
</dbReference>
<keyword evidence="7" id="KW-1185">Reference proteome</keyword>